<dbReference type="InterPro" id="IPR007111">
    <property type="entry name" value="NACHT_NTPase"/>
</dbReference>
<keyword evidence="3" id="KW-1185">Reference proteome</keyword>
<dbReference type="PANTHER" id="PTHR47691:SF3">
    <property type="entry name" value="HTH-TYPE TRANSCRIPTIONAL REGULATOR RV0890C-RELATED"/>
    <property type="match status" value="1"/>
</dbReference>
<dbReference type="Pfam" id="PF05729">
    <property type="entry name" value="NACHT"/>
    <property type="match status" value="1"/>
</dbReference>
<dbReference type="RefSeq" id="WP_124873994.1">
    <property type="nucleotide sequence ID" value="NZ_CP034184.1"/>
</dbReference>
<name>A0A3G8YGH7_9DEIO</name>
<dbReference type="PANTHER" id="PTHR47691">
    <property type="entry name" value="REGULATOR-RELATED"/>
    <property type="match status" value="1"/>
</dbReference>
<gene>
    <name evidence="2" type="ORF">EHF33_16105</name>
</gene>
<dbReference type="Gene3D" id="3.40.50.300">
    <property type="entry name" value="P-loop containing nucleotide triphosphate hydrolases"/>
    <property type="match status" value="1"/>
</dbReference>
<dbReference type="KEGG" id="dph:EHF33_16105"/>
<dbReference type="EMBL" id="CP034184">
    <property type="protein sequence ID" value="AZI44398.1"/>
    <property type="molecule type" value="Genomic_DNA"/>
</dbReference>
<proteinExistence type="predicted"/>
<sequence length="641" mass="70528">MYLRTLGKLELQGATYARPKSLLLLCYLALEGARDRRHLSEVFFGQAQDPHGSLRSTLRRLRREAPGSLEPDGDFLRTALTCDAQALLTQLDAGELEQGAALYTGPFLAGLHSSDWGIELEEWVYSTREYLAARIRSALLTLAERQAANGSFVTAADLAERALNLDGAAEPESETFKRLDCLLVAGHSTLVTRLRQRAEEFGLELRHSVEDARRSLLAQAATAVNSLGTDGRLRLPERATAFVGRSVERGEIVRALARPEVRLLTLVGPGGIGKTRLALEVARTAQAQQAVAFASLEPVAALRDLPRVIAQAAGLNLPDDQPPLTALQACLQGPPLLLILDGVEHLLDGAGALHTLLQGCPNLTLLLTSRERLGLEEEWALTIGGLNLPPLGASIQQIKDSDAVDLFVMRARRASLDFMPGETDWPVIVQIAELVGGSPLGVELAAAWIRLMPLGEIFRETQRSLDFLQAEGPSVPRRHQSVRAVFEQTWARLSEGDQAVMARLSVFHGGFTREAAGEVAGATLPVLARLLDKSLIRVMGAGRYDLHALILQFTRERLGQDIREKRHAQLAHTGFYRTLTQHANGAFLSLHGEKQWMERLTLELDNLRVVLNAWLEWGEVEEVLRCVTRLRVYWGRTGRAR</sequence>
<evidence type="ECO:0000259" key="1">
    <source>
        <dbReference type="Pfam" id="PF05729"/>
    </source>
</evidence>
<dbReference type="SUPFAM" id="SSF52540">
    <property type="entry name" value="P-loop containing nucleoside triphosphate hydrolases"/>
    <property type="match status" value="1"/>
</dbReference>
<accession>A0A3G8YGH7</accession>
<dbReference type="InterPro" id="IPR027417">
    <property type="entry name" value="P-loop_NTPase"/>
</dbReference>
<organism evidence="2 3">
    <name type="scientific">Deinococcus psychrotolerans</name>
    <dbReference type="NCBI Taxonomy" id="2489213"/>
    <lineage>
        <taxon>Bacteria</taxon>
        <taxon>Thermotogati</taxon>
        <taxon>Deinococcota</taxon>
        <taxon>Deinococci</taxon>
        <taxon>Deinococcales</taxon>
        <taxon>Deinococcaceae</taxon>
        <taxon>Deinococcus</taxon>
    </lineage>
</organism>
<evidence type="ECO:0000313" key="2">
    <source>
        <dbReference type="EMBL" id="AZI44398.1"/>
    </source>
</evidence>
<dbReference type="OrthoDB" id="4624147at2"/>
<feature type="domain" description="NACHT" evidence="1">
    <location>
        <begin position="263"/>
        <end position="374"/>
    </location>
</feature>
<dbReference type="Proteomes" id="UP000276417">
    <property type="component" value="Chromosome 2"/>
</dbReference>
<dbReference type="AlphaFoldDB" id="A0A3G8YGH7"/>
<protein>
    <submittedName>
        <fullName evidence="2">NACHT domain-containing protein</fullName>
    </submittedName>
</protein>
<evidence type="ECO:0000313" key="3">
    <source>
        <dbReference type="Proteomes" id="UP000276417"/>
    </source>
</evidence>
<dbReference type="PRINTS" id="PR00364">
    <property type="entry name" value="DISEASERSIST"/>
</dbReference>
<reference evidence="2 3" key="1">
    <citation type="submission" date="2018-11" db="EMBL/GenBank/DDBJ databases">
        <title>Deinococcus shelandsis sp. nov., isolated from South Shetland Islands soil of Antarctica.</title>
        <authorList>
            <person name="Tian J."/>
        </authorList>
    </citation>
    <scope>NUCLEOTIDE SEQUENCE [LARGE SCALE GENOMIC DNA]</scope>
    <source>
        <strain evidence="2 3">S14-83T</strain>
    </source>
</reference>